<protein>
    <submittedName>
        <fullName evidence="1">Uncharacterized protein</fullName>
    </submittedName>
</protein>
<dbReference type="AlphaFoldDB" id="A0A5C4LRS0"/>
<evidence type="ECO:0000313" key="2">
    <source>
        <dbReference type="Proteomes" id="UP000305546"/>
    </source>
</evidence>
<dbReference type="OrthoDB" id="5381276at2"/>
<organism evidence="1 2">
    <name type="scientific">Amycolatopsis alkalitolerans</name>
    <dbReference type="NCBI Taxonomy" id="2547244"/>
    <lineage>
        <taxon>Bacteria</taxon>
        <taxon>Bacillati</taxon>
        <taxon>Actinomycetota</taxon>
        <taxon>Actinomycetes</taxon>
        <taxon>Pseudonocardiales</taxon>
        <taxon>Pseudonocardiaceae</taxon>
        <taxon>Amycolatopsis</taxon>
    </lineage>
</organism>
<evidence type="ECO:0000313" key="1">
    <source>
        <dbReference type="EMBL" id="TNC21151.1"/>
    </source>
</evidence>
<accession>A0A5C4LRS0</accession>
<proteinExistence type="predicted"/>
<sequence length="155" mass="16127">MIQRTGWGANDGTWILWFNAPADYNRTKANAYYAMGCNSPTGPCGDGAGAPHGSTHKPGLYICGGNGDFDIVIPAGGPPVVLCTQADQTLSSEQLDLWGTNGVNIGSTHLAGLTNVESPSAYYDTTHATWIMTYSDPNCGYCTGSGTTATNPLGT</sequence>
<comment type="caution">
    <text evidence="1">The sequence shown here is derived from an EMBL/GenBank/DDBJ whole genome shotgun (WGS) entry which is preliminary data.</text>
</comment>
<dbReference type="RefSeq" id="WP_139099953.1">
    <property type="nucleotide sequence ID" value="NZ_VDFW01000036.1"/>
</dbReference>
<dbReference type="EMBL" id="VDFW01000036">
    <property type="protein sequence ID" value="TNC21151.1"/>
    <property type="molecule type" value="Genomic_DNA"/>
</dbReference>
<gene>
    <name evidence="1" type="ORF">FG385_28820</name>
</gene>
<reference evidence="1 2" key="1">
    <citation type="submission" date="2019-06" db="EMBL/GenBank/DDBJ databases">
        <title>Amycolatopsis alkalitolerans sp. nov., isolated from Gastrodia elata Blume.</title>
        <authorList>
            <person name="Narsing Rao M.P."/>
            <person name="Li W.J."/>
        </authorList>
    </citation>
    <scope>NUCLEOTIDE SEQUENCE [LARGE SCALE GENOMIC DNA]</scope>
    <source>
        <strain evidence="1 2">SYSUP0005</strain>
    </source>
</reference>
<name>A0A5C4LRS0_9PSEU</name>
<dbReference type="Proteomes" id="UP000305546">
    <property type="component" value="Unassembled WGS sequence"/>
</dbReference>
<keyword evidence="2" id="KW-1185">Reference proteome</keyword>